<sequence length="1012" mass="105764">MHTVLRTASGKRLPVLSLLLTFLMTAWWSVGWGQIVGYDVSTQTAYGVSPLTPSLTASNVTIGGLTRGSGVVTTTGTAAASGWGGTGWNNATPAAAISAGAYITFTVRANTGYIMSLAALNAFDYRRSDSGPVNGLVQYSINNGVFTDITTVAFVSMANTGASIGSTSLSAIPALQNLPASSTVTFRIVPYGATISSGTFYIYNKEGSTDPDLSLAGTINSTTGVTFYPKSRGKLNDVTTWGTNIDGTGTAPASFSASNQIFNIQNRATATIDNSWTVSGTNSKIVVGDWSSDVTFTIPSTSPVIGTIDVATNATLDLDNTTLPTLGVLATNSTVLYSGSAIQNVAAKAYRNLSINNMSGVTLTGNVTVSDALKLTKGAVNIGGNTLTINGYISSKGTGTLSGSSSSNIVIGGISNNLSTLNFTPAANTLNNLTISTGVSVALGNALNITAGNNPGTVIVNGILTTNGYLTIKSDANGTARIGASTGSISGNITVERYIPAKPARKWTLLASPVSVPVRNGWQQQLFVTGPGTGGTPCGSTTGNGGATDMYNSNGFDDTQNDPSTIFTYEQSYAAGSTSYFTPIANTGVQLTPGAGYRVNVRGDRNTAGACATQINYSGSAPSAGAVTLSVTGAYTSSASKALNFAADNKFTLVGNPYPSELSLSSFFTDNSSRINISAWFYCGTTGNTGDVYTVYNNGQLTNDFLPAANKVFTSGALSDIVVSSGEAFFVEAKATGSVSFRETQKTTVNASGNGIYSRQAAPFVWTNYIRLHLMKQADNLQEMDNIIVRFKNDKKVSNMQYGALDATSINTVASSIASLKAGGRMAIQTRRLDFIGKDTVYLAVNAAVGNYRLSFTEYSQFAKAKFIYLIDRYLHFTTDVKQQPGGYPFSITADTLSKGNNRFMVVFSTTAISTGTAKYVSSPVNKTSAPVQFGLYPNPVHSQLHISIPPSTVVQYQLRILSAAGTLVIAKEGNSKAGSIDISTASLAPGTYIAELYFADGTRYTQKFVKQ</sequence>
<dbReference type="RefSeq" id="WP_137261883.1">
    <property type="nucleotide sequence ID" value="NZ_SZQL01000008.1"/>
</dbReference>
<proteinExistence type="predicted"/>
<dbReference type="InterPro" id="IPR026444">
    <property type="entry name" value="Secre_tail"/>
</dbReference>
<accession>A0A4V5UVN7</accession>
<comment type="caution">
    <text evidence="2">The sequence shown here is derived from an EMBL/GenBank/DDBJ whole genome shotgun (WGS) entry which is preliminary data.</text>
</comment>
<evidence type="ECO:0000313" key="2">
    <source>
        <dbReference type="EMBL" id="TKK68203.1"/>
    </source>
</evidence>
<dbReference type="OrthoDB" id="679679at2"/>
<keyword evidence="3" id="KW-1185">Reference proteome</keyword>
<evidence type="ECO:0000313" key="3">
    <source>
        <dbReference type="Proteomes" id="UP000305848"/>
    </source>
</evidence>
<dbReference type="AlphaFoldDB" id="A0A4V5UVN7"/>
<dbReference type="EMBL" id="SZQL01000008">
    <property type="protein sequence ID" value="TKK68203.1"/>
    <property type="molecule type" value="Genomic_DNA"/>
</dbReference>
<evidence type="ECO:0000259" key="1">
    <source>
        <dbReference type="Pfam" id="PF18962"/>
    </source>
</evidence>
<dbReference type="Proteomes" id="UP000305848">
    <property type="component" value="Unassembled WGS sequence"/>
</dbReference>
<protein>
    <submittedName>
        <fullName evidence="2">T9SS type A sorting domain-containing protein</fullName>
    </submittedName>
</protein>
<feature type="domain" description="Secretion system C-terminal sorting" evidence="1">
    <location>
        <begin position="936"/>
        <end position="1009"/>
    </location>
</feature>
<reference evidence="2 3" key="1">
    <citation type="submission" date="2019-05" db="EMBL/GenBank/DDBJ databases">
        <title>Panacibacter sp. strain 17mud1-8 Genome sequencing and assembly.</title>
        <authorList>
            <person name="Chhetri G."/>
        </authorList>
    </citation>
    <scope>NUCLEOTIDE SEQUENCE [LARGE SCALE GENOMIC DNA]</scope>
    <source>
        <strain evidence="2 3">17mud1-8</strain>
    </source>
</reference>
<gene>
    <name evidence="2" type="ORF">FC093_11240</name>
</gene>
<dbReference type="Pfam" id="PF18962">
    <property type="entry name" value="Por_Secre_tail"/>
    <property type="match status" value="1"/>
</dbReference>
<organism evidence="2 3">
    <name type="scientific">Ilyomonas limi</name>
    <dbReference type="NCBI Taxonomy" id="2575867"/>
    <lineage>
        <taxon>Bacteria</taxon>
        <taxon>Pseudomonadati</taxon>
        <taxon>Bacteroidota</taxon>
        <taxon>Chitinophagia</taxon>
        <taxon>Chitinophagales</taxon>
        <taxon>Chitinophagaceae</taxon>
        <taxon>Ilyomonas</taxon>
    </lineage>
</organism>
<name>A0A4V5UVN7_9BACT</name>